<feature type="region of interest" description="Disordered" evidence="8">
    <location>
        <begin position="171"/>
        <end position="195"/>
    </location>
</feature>
<dbReference type="PROSITE" id="PS00028">
    <property type="entry name" value="ZINC_FINGER_C2H2_1"/>
    <property type="match status" value="2"/>
</dbReference>
<dbReference type="EMBL" id="LN483332">
    <property type="protein sequence ID" value="CED85046.1"/>
    <property type="molecule type" value="Genomic_DNA"/>
</dbReference>
<dbReference type="SUPFAM" id="SSF57667">
    <property type="entry name" value="beta-beta-alpha zinc fingers"/>
    <property type="match status" value="1"/>
</dbReference>
<comment type="subcellular location">
    <subcellularLocation>
        <location evidence="1">Nucleus</location>
    </subcellularLocation>
</comment>
<dbReference type="GO" id="GO:0010468">
    <property type="term" value="P:regulation of gene expression"/>
    <property type="evidence" value="ECO:0007669"/>
    <property type="project" value="TreeGrafter"/>
</dbReference>
<dbReference type="GO" id="GO:0005634">
    <property type="term" value="C:nucleus"/>
    <property type="evidence" value="ECO:0007669"/>
    <property type="project" value="UniProtKB-SubCell"/>
</dbReference>
<evidence type="ECO:0000256" key="6">
    <source>
        <dbReference type="ARBA" id="ARBA00023242"/>
    </source>
</evidence>
<feature type="compositionally biased region" description="Polar residues" evidence="8">
    <location>
        <begin position="184"/>
        <end position="195"/>
    </location>
</feature>
<organism evidence="10">
    <name type="scientific">Phaffia rhodozyma</name>
    <name type="common">Yeast</name>
    <name type="synonym">Xanthophyllomyces dendrorhous</name>
    <dbReference type="NCBI Taxonomy" id="264483"/>
    <lineage>
        <taxon>Eukaryota</taxon>
        <taxon>Fungi</taxon>
        <taxon>Dikarya</taxon>
        <taxon>Basidiomycota</taxon>
        <taxon>Agaricomycotina</taxon>
        <taxon>Tremellomycetes</taxon>
        <taxon>Cystofilobasidiales</taxon>
        <taxon>Mrakiaceae</taxon>
        <taxon>Phaffia</taxon>
    </lineage>
</organism>
<dbReference type="PANTHER" id="PTHR16515:SF49">
    <property type="entry name" value="GASTRULA ZINC FINGER PROTEIN XLCGF49.1-LIKE-RELATED"/>
    <property type="match status" value="1"/>
</dbReference>
<dbReference type="InterPro" id="IPR013087">
    <property type="entry name" value="Znf_C2H2_type"/>
</dbReference>
<evidence type="ECO:0000256" key="1">
    <source>
        <dbReference type="ARBA" id="ARBA00004123"/>
    </source>
</evidence>
<keyword evidence="3" id="KW-0677">Repeat</keyword>
<keyword evidence="5" id="KW-0862">Zinc</keyword>
<dbReference type="InterPro" id="IPR050331">
    <property type="entry name" value="Zinc_finger"/>
</dbReference>
<name>A0A0F7SUA7_PHARH</name>
<dbReference type="PROSITE" id="PS50157">
    <property type="entry name" value="ZINC_FINGER_C2H2_2"/>
    <property type="match status" value="2"/>
</dbReference>
<keyword evidence="2" id="KW-0479">Metal-binding</keyword>
<evidence type="ECO:0000256" key="4">
    <source>
        <dbReference type="ARBA" id="ARBA00022771"/>
    </source>
</evidence>
<proteinExistence type="predicted"/>
<feature type="domain" description="C2H2-type" evidence="9">
    <location>
        <begin position="362"/>
        <end position="389"/>
    </location>
</feature>
<accession>A0A0F7SUA7</accession>
<reference evidence="10" key="1">
    <citation type="submission" date="2014-08" db="EMBL/GenBank/DDBJ databases">
        <authorList>
            <person name="Sharma Rahul"/>
            <person name="Thines Marco"/>
        </authorList>
    </citation>
    <scope>NUCLEOTIDE SEQUENCE</scope>
</reference>
<dbReference type="Pfam" id="PF00096">
    <property type="entry name" value="zf-C2H2"/>
    <property type="match status" value="2"/>
</dbReference>
<evidence type="ECO:0000256" key="8">
    <source>
        <dbReference type="SAM" id="MobiDB-lite"/>
    </source>
</evidence>
<keyword evidence="4 7" id="KW-0863">Zinc-finger</keyword>
<evidence type="ECO:0000313" key="10">
    <source>
        <dbReference type="EMBL" id="CED85046.1"/>
    </source>
</evidence>
<keyword evidence="6" id="KW-0539">Nucleus</keyword>
<dbReference type="InterPro" id="IPR036236">
    <property type="entry name" value="Znf_C2H2_sf"/>
</dbReference>
<dbReference type="SMART" id="SM00355">
    <property type="entry name" value="ZnF_C2H2"/>
    <property type="match status" value="2"/>
</dbReference>
<evidence type="ECO:0000256" key="5">
    <source>
        <dbReference type="ARBA" id="ARBA00022833"/>
    </source>
</evidence>
<evidence type="ECO:0000256" key="3">
    <source>
        <dbReference type="ARBA" id="ARBA00022737"/>
    </source>
</evidence>
<evidence type="ECO:0000259" key="9">
    <source>
        <dbReference type="PROSITE" id="PS50157"/>
    </source>
</evidence>
<sequence>MASVNTYNEQLYLQQASQCPSQNSSGPLFAQPQYTSPIQSQLMAQSQQYSRPEIQSPPFGPPSTAQAVAAIAAYLNGQASIVYETNRTAQYYRSVAAVSEDSTLLTSIGSLQNQSDEIVMIQAKAIEALLNRTSNGNGLGQDTFPGVSSAFVAQPPQQHLWQGAPLQSWPSGSQVIGSRKHSIQSDGSGSAFSPTSNSVLAQSAYASPPVLMDDHGSSASSSSASSFIGSPLMSQMGLQTTYPLTDLDIKSFSGLTYECNDLDLYGLDVFGMENTVQPSSSLLASAIAPDVREAWASYPQTYHLPIEPLGADGGSPATSASTPYAVLSPSVSDNTKNSATRVVREMIPWNIEVTAQDPKKRHVCIICKRGFARAFNLKSHMLTHDPSRPKPFACSHKGCGRSFSRAHDLDRHRQGIHSEGPLVSKYVKGPTSVMVDPMAASKAKKRSARGVSSA</sequence>
<protein>
    <recommendedName>
        <fullName evidence="9">C2H2-type domain-containing protein</fullName>
    </recommendedName>
</protein>
<dbReference type="AlphaFoldDB" id="A0A0F7SUA7"/>
<dbReference type="PANTHER" id="PTHR16515">
    <property type="entry name" value="PR DOMAIN ZINC FINGER PROTEIN"/>
    <property type="match status" value="1"/>
</dbReference>
<evidence type="ECO:0000256" key="7">
    <source>
        <dbReference type="PROSITE-ProRule" id="PRU00042"/>
    </source>
</evidence>
<dbReference type="Gene3D" id="3.30.160.60">
    <property type="entry name" value="Classic Zinc Finger"/>
    <property type="match status" value="2"/>
</dbReference>
<dbReference type="GO" id="GO:0008270">
    <property type="term" value="F:zinc ion binding"/>
    <property type="evidence" value="ECO:0007669"/>
    <property type="project" value="UniProtKB-KW"/>
</dbReference>
<feature type="domain" description="C2H2-type" evidence="9">
    <location>
        <begin position="392"/>
        <end position="418"/>
    </location>
</feature>
<evidence type="ECO:0000256" key="2">
    <source>
        <dbReference type="ARBA" id="ARBA00022723"/>
    </source>
</evidence>